<name>A0A5C8EB48_9SPIR</name>
<gene>
    <name evidence="16" type="ORF">EPJ69_01520</name>
</gene>
<evidence type="ECO:0000313" key="16">
    <source>
        <dbReference type="EMBL" id="TXJ34883.1"/>
    </source>
</evidence>
<dbReference type="EC" id="2.7.1.11" evidence="4"/>
<evidence type="ECO:0000256" key="9">
    <source>
        <dbReference type="ARBA" id="ARBA00022777"/>
    </source>
</evidence>
<evidence type="ECO:0000256" key="5">
    <source>
        <dbReference type="ARBA" id="ARBA00022490"/>
    </source>
</evidence>
<comment type="similarity">
    <text evidence="13">Belongs to the phosphofructokinase type A (PFKA) family.</text>
</comment>
<dbReference type="PIRSF" id="PIRSF000532">
    <property type="entry name" value="ATP_PFK_prok"/>
    <property type="match status" value="1"/>
</dbReference>
<proteinExistence type="inferred from homology"/>
<keyword evidence="9" id="KW-0418">Kinase</keyword>
<keyword evidence="7" id="KW-0479">Metal-binding</keyword>
<dbReference type="GO" id="GO:0030388">
    <property type="term" value="P:fructose 1,6-bisphosphate metabolic process"/>
    <property type="evidence" value="ECO:0007669"/>
    <property type="project" value="TreeGrafter"/>
</dbReference>
<dbReference type="GO" id="GO:0016208">
    <property type="term" value="F:AMP binding"/>
    <property type="evidence" value="ECO:0007669"/>
    <property type="project" value="TreeGrafter"/>
</dbReference>
<evidence type="ECO:0000256" key="3">
    <source>
        <dbReference type="ARBA" id="ARBA00004679"/>
    </source>
</evidence>
<dbReference type="InterPro" id="IPR022953">
    <property type="entry name" value="ATP_PFK"/>
</dbReference>
<comment type="pathway">
    <text evidence="3">Carbohydrate degradation; glycolysis; D-glyceraldehyde 3-phosphate and glycerone phosphate from D-glucose: step 3/4.</text>
</comment>
<dbReference type="AlphaFoldDB" id="A0A5C8EB48"/>
<organism evidence="16 17">
    <name type="scientific">Brachyspira aalborgi</name>
    <dbReference type="NCBI Taxonomy" id="29522"/>
    <lineage>
        <taxon>Bacteria</taxon>
        <taxon>Pseudomonadati</taxon>
        <taxon>Spirochaetota</taxon>
        <taxon>Spirochaetia</taxon>
        <taxon>Brachyspirales</taxon>
        <taxon>Brachyspiraceae</taxon>
        <taxon>Brachyspira</taxon>
    </lineage>
</organism>
<dbReference type="InterPro" id="IPR012003">
    <property type="entry name" value="ATP_PFK_prok-type"/>
</dbReference>
<dbReference type="PANTHER" id="PTHR13697">
    <property type="entry name" value="PHOSPHOFRUCTOKINASE"/>
    <property type="match status" value="1"/>
</dbReference>
<dbReference type="GO" id="GO:0046872">
    <property type="term" value="F:metal ion binding"/>
    <property type="evidence" value="ECO:0007669"/>
    <property type="project" value="UniProtKB-KW"/>
</dbReference>
<keyword evidence="12" id="KW-0324">Glycolysis</keyword>
<evidence type="ECO:0000256" key="6">
    <source>
        <dbReference type="ARBA" id="ARBA00022679"/>
    </source>
</evidence>
<dbReference type="GO" id="GO:0006002">
    <property type="term" value="P:fructose 6-phosphate metabolic process"/>
    <property type="evidence" value="ECO:0007669"/>
    <property type="project" value="InterPro"/>
</dbReference>
<evidence type="ECO:0000256" key="14">
    <source>
        <dbReference type="ARBA" id="ARBA00048070"/>
    </source>
</evidence>
<dbReference type="PANTHER" id="PTHR13697:SF4">
    <property type="entry name" value="ATP-DEPENDENT 6-PHOSPHOFRUCTOKINASE"/>
    <property type="match status" value="1"/>
</dbReference>
<comment type="cofactor">
    <cofactor evidence="1">
        <name>Mg(2+)</name>
        <dbReference type="ChEBI" id="CHEBI:18420"/>
    </cofactor>
</comment>
<dbReference type="GO" id="GO:0005524">
    <property type="term" value="F:ATP binding"/>
    <property type="evidence" value="ECO:0007669"/>
    <property type="project" value="UniProtKB-KW"/>
</dbReference>
<reference evidence="16 17" key="1">
    <citation type="journal article" date="1992" name="Lakartidningen">
        <title>[Penicillin V and not amoxicillin is the first choice preparation in acute otitis].</title>
        <authorList>
            <person name="Kamme C."/>
            <person name="Lundgren K."/>
            <person name="Prellner K."/>
        </authorList>
    </citation>
    <scope>NUCLEOTIDE SEQUENCE [LARGE SCALE GENOMIC DNA]</scope>
    <source>
        <strain evidence="16 17">PC5538III-lc</strain>
    </source>
</reference>
<keyword evidence="6" id="KW-0808">Transferase</keyword>
<dbReference type="Gene3D" id="3.40.50.450">
    <property type="match status" value="1"/>
</dbReference>
<dbReference type="GO" id="GO:0042802">
    <property type="term" value="F:identical protein binding"/>
    <property type="evidence" value="ECO:0007669"/>
    <property type="project" value="TreeGrafter"/>
</dbReference>
<evidence type="ECO:0000256" key="12">
    <source>
        <dbReference type="ARBA" id="ARBA00023152"/>
    </source>
</evidence>
<dbReference type="SUPFAM" id="SSF53784">
    <property type="entry name" value="Phosphofructokinase"/>
    <property type="match status" value="1"/>
</dbReference>
<keyword evidence="11" id="KW-0460">Magnesium</keyword>
<protein>
    <recommendedName>
        <fullName evidence="4">6-phosphofructokinase</fullName>
        <ecNumber evidence="4">2.7.1.11</ecNumber>
    </recommendedName>
</protein>
<evidence type="ECO:0000256" key="13">
    <source>
        <dbReference type="ARBA" id="ARBA00038478"/>
    </source>
</evidence>
<comment type="catalytic activity">
    <reaction evidence="14">
        <text>beta-D-fructose 6-phosphate + ATP = beta-D-fructose 1,6-bisphosphate + ADP + H(+)</text>
        <dbReference type="Rhea" id="RHEA:16109"/>
        <dbReference type="ChEBI" id="CHEBI:15378"/>
        <dbReference type="ChEBI" id="CHEBI:30616"/>
        <dbReference type="ChEBI" id="CHEBI:32966"/>
        <dbReference type="ChEBI" id="CHEBI:57634"/>
        <dbReference type="ChEBI" id="CHEBI:456216"/>
        <dbReference type="EC" id="2.7.1.11"/>
    </reaction>
</comment>
<dbReference type="Pfam" id="PF00365">
    <property type="entry name" value="PFK"/>
    <property type="match status" value="1"/>
</dbReference>
<accession>A0A5C8EB48</accession>
<keyword evidence="8" id="KW-0547">Nucleotide-binding</keyword>
<dbReference type="GO" id="GO:0061621">
    <property type="term" value="P:canonical glycolysis"/>
    <property type="evidence" value="ECO:0007669"/>
    <property type="project" value="TreeGrafter"/>
</dbReference>
<evidence type="ECO:0000259" key="15">
    <source>
        <dbReference type="Pfam" id="PF00365"/>
    </source>
</evidence>
<comment type="caution">
    <text evidence="16">The sequence shown here is derived from an EMBL/GenBank/DDBJ whole genome shotgun (WGS) entry which is preliminary data.</text>
</comment>
<dbReference type="InterPro" id="IPR000023">
    <property type="entry name" value="Phosphofructokinase_dom"/>
</dbReference>
<dbReference type="RefSeq" id="WP_147735644.1">
    <property type="nucleotide sequence ID" value="NZ_SAXX01000003.1"/>
</dbReference>
<evidence type="ECO:0000256" key="11">
    <source>
        <dbReference type="ARBA" id="ARBA00022842"/>
    </source>
</evidence>
<evidence type="ECO:0000256" key="2">
    <source>
        <dbReference type="ARBA" id="ARBA00004496"/>
    </source>
</evidence>
<dbReference type="GO" id="GO:0070095">
    <property type="term" value="F:fructose-6-phosphate binding"/>
    <property type="evidence" value="ECO:0007669"/>
    <property type="project" value="TreeGrafter"/>
</dbReference>
<dbReference type="UniPathway" id="UPA00109">
    <property type="reaction ID" value="UER00182"/>
</dbReference>
<keyword evidence="5" id="KW-0963">Cytoplasm</keyword>
<dbReference type="PRINTS" id="PR00476">
    <property type="entry name" value="PHFRCTKINASE"/>
</dbReference>
<evidence type="ECO:0000256" key="8">
    <source>
        <dbReference type="ARBA" id="ARBA00022741"/>
    </source>
</evidence>
<evidence type="ECO:0000256" key="10">
    <source>
        <dbReference type="ARBA" id="ARBA00022840"/>
    </source>
</evidence>
<dbReference type="GO" id="GO:0005945">
    <property type="term" value="C:6-phosphofructokinase complex"/>
    <property type="evidence" value="ECO:0007669"/>
    <property type="project" value="TreeGrafter"/>
</dbReference>
<evidence type="ECO:0000256" key="4">
    <source>
        <dbReference type="ARBA" id="ARBA00012055"/>
    </source>
</evidence>
<evidence type="ECO:0000256" key="7">
    <source>
        <dbReference type="ARBA" id="ARBA00022723"/>
    </source>
</evidence>
<keyword evidence="10" id="KW-0067">ATP-binding</keyword>
<dbReference type="Gene3D" id="3.40.50.460">
    <property type="entry name" value="Phosphofructokinase domain"/>
    <property type="match status" value="1"/>
</dbReference>
<comment type="subcellular location">
    <subcellularLocation>
        <location evidence="2">Cytoplasm</location>
    </subcellularLocation>
</comment>
<dbReference type="GO" id="GO:0003872">
    <property type="term" value="F:6-phosphofructokinase activity"/>
    <property type="evidence" value="ECO:0007669"/>
    <property type="project" value="UniProtKB-EC"/>
</dbReference>
<feature type="domain" description="Phosphofructokinase" evidence="15">
    <location>
        <begin position="2"/>
        <end position="276"/>
    </location>
</feature>
<evidence type="ECO:0000313" key="17">
    <source>
        <dbReference type="Proteomes" id="UP000324707"/>
    </source>
</evidence>
<evidence type="ECO:0000256" key="1">
    <source>
        <dbReference type="ARBA" id="ARBA00001946"/>
    </source>
</evidence>
<dbReference type="GO" id="GO:0048029">
    <property type="term" value="F:monosaccharide binding"/>
    <property type="evidence" value="ECO:0007669"/>
    <property type="project" value="TreeGrafter"/>
</dbReference>
<dbReference type="InterPro" id="IPR035966">
    <property type="entry name" value="PKF_sf"/>
</dbReference>
<sequence>MNIGLAISGGDGSGINNFIASFCSYLSEDNKMYFFQNGLNGLLKNNFIIKDKYDALDYSLNDFPYIVSGRTNKILDDSDRDIIVNNLNKNNIDIFILCGGDGSLKFLNTLKTNKPKFYGIPLTIDNDIEGTDYTIGHPSAIEVIKDEVKRIRNSGRALPNRVFILEVLGGYCGYLALNSALVSNADFVLVPEISVDLDVVSSKITEKIKVQNSFIIICSEGCKPSYKPGEQIIVPEFAKILEEKTGIRARQSILGYGQRNGIPNTEELYKSNKLAYYLKKAIDNEIYNVLVGLSYNGDASYIKLGNVKTRVIDKEHENFKMAVMRGII</sequence>
<dbReference type="EMBL" id="SAXX01000003">
    <property type="protein sequence ID" value="TXJ34883.1"/>
    <property type="molecule type" value="Genomic_DNA"/>
</dbReference>
<dbReference type="Proteomes" id="UP000324707">
    <property type="component" value="Unassembled WGS sequence"/>
</dbReference>